<dbReference type="PANTHER" id="PTHR13072:SF0">
    <property type="entry name" value="DYNACTIN SUBUNIT 6"/>
    <property type="match status" value="1"/>
</dbReference>
<dbReference type="AlphaFoldDB" id="A0A8H3FZ96"/>
<reference evidence="7" key="1">
    <citation type="submission" date="2021-03" db="EMBL/GenBank/DDBJ databases">
        <authorList>
            <person name="Tagirdzhanova G."/>
        </authorList>
    </citation>
    <scope>NUCLEOTIDE SEQUENCE</scope>
</reference>
<sequence length="120" mass="11817">MSRTGRSVGPPTAIHPAAVVSNAASLKGTQPVSVSANSIIQPRARLISTHGPITIGERCIIAERAVLGLQSQAIVDGSGVVLGNGVVIESGATVQGSLEEGSLVEVGAVVGKGSVVGKVG</sequence>
<dbReference type="OrthoDB" id="2355at2759"/>
<gene>
    <name evidence="7" type="ORF">HETSPECPRED_008178</name>
</gene>
<organism evidence="7 8">
    <name type="scientific">Heterodermia speciosa</name>
    <dbReference type="NCBI Taxonomy" id="116794"/>
    <lineage>
        <taxon>Eukaryota</taxon>
        <taxon>Fungi</taxon>
        <taxon>Dikarya</taxon>
        <taxon>Ascomycota</taxon>
        <taxon>Pezizomycotina</taxon>
        <taxon>Lecanoromycetes</taxon>
        <taxon>OSLEUM clade</taxon>
        <taxon>Lecanoromycetidae</taxon>
        <taxon>Caliciales</taxon>
        <taxon>Physciaceae</taxon>
        <taxon>Heterodermia</taxon>
    </lineage>
</organism>
<comment type="caution">
    <text evidence="7">The sequence shown here is derived from an EMBL/GenBank/DDBJ whole genome shotgun (WGS) entry which is preliminary data.</text>
</comment>
<comment type="subcellular location">
    <subcellularLocation>
        <location evidence="1">Cytoplasm</location>
        <location evidence="1">Cytoskeleton</location>
    </subcellularLocation>
</comment>
<evidence type="ECO:0000256" key="1">
    <source>
        <dbReference type="ARBA" id="ARBA00004245"/>
    </source>
</evidence>
<proteinExistence type="inferred from homology"/>
<dbReference type="Gene3D" id="2.160.10.10">
    <property type="entry name" value="Hexapeptide repeat proteins"/>
    <property type="match status" value="1"/>
</dbReference>
<comment type="function">
    <text evidence="6">Part of the dynactin complex that activates the molecular motor dynein for ultra-processive transport along microtubules.</text>
</comment>
<keyword evidence="5" id="KW-0206">Cytoskeleton</keyword>
<evidence type="ECO:0000256" key="2">
    <source>
        <dbReference type="ARBA" id="ARBA00007719"/>
    </source>
</evidence>
<evidence type="ECO:0000256" key="5">
    <source>
        <dbReference type="ARBA" id="ARBA00023212"/>
    </source>
</evidence>
<dbReference type="PANTHER" id="PTHR13072">
    <property type="entry name" value="DYNACTIN 6"/>
    <property type="match status" value="1"/>
</dbReference>
<dbReference type="InterPro" id="IPR011004">
    <property type="entry name" value="Trimer_LpxA-like_sf"/>
</dbReference>
<dbReference type="SUPFAM" id="SSF51161">
    <property type="entry name" value="Trimeric LpxA-like enzymes"/>
    <property type="match status" value="1"/>
</dbReference>
<name>A0A8H3FZ96_9LECA</name>
<evidence type="ECO:0000256" key="4">
    <source>
        <dbReference type="ARBA" id="ARBA00022490"/>
    </source>
</evidence>
<dbReference type="InterPro" id="IPR027777">
    <property type="entry name" value="DCTN6"/>
</dbReference>
<comment type="similarity">
    <text evidence="2">Belongs to the dynactin subunits 5/6 family. Dynactin subunit 6 subfamily.</text>
</comment>
<evidence type="ECO:0000256" key="6">
    <source>
        <dbReference type="ARBA" id="ARBA00034687"/>
    </source>
</evidence>
<protein>
    <recommendedName>
        <fullName evidence="3">Dynactin subunit 6</fullName>
    </recommendedName>
</protein>
<evidence type="ECO:0000256" key="3">
    <source>
        <dbReference type="ARBA" id="ARBA00016573"/>
    </source>
</evidence>
<dbReference type="GO" id="GO:0070840">
    <property type="term" value="F:dynein complex binding"/>
    <property type="evidence" value="ECO:0007669"/>
    <property type="project" value="TreeGrafter"/>
</dbReference>
<accession>A0A8H3FZ96</accession>
<evidence type="ECO:0000313" key="7">
    <source>
        <dbReference type="EMBL" id="CAF9931727.1"/>
    </source>
</evidence>
<keyword evidence="4" id="KW-0963">Cytoplasm</keyword>
<dbReference type="GO" id="GO:0007052">
    <property type="term" value="P:mitotic spindle organization"/>
    <property type="evidence" value="ECO:0007669"/>
    <property type="project" value="TreeGrafter"/>
</dbReference>
<dbReference type="Proteomes" id="UP000664521">
    <property type="component" value="Unassembled WGS sequence"/>
</dbReference>
<dbReference type="GO" id="GO:0005869">
    <property type="term" value="C:dynactin complex"/>
    <property type="evidence" value="ECO:0007669"/>
    <property type="project" value="InterPro"/>
</dbReference>
<evidence type="ECO:0000313" key="8">
    <source>
        <dbReference type="Proteomes" id="UP000664521"/>
    </source>
</evidence>
<dbReference type="EMBL" id="CAJPDS010000060">
    <property type="protein sequence ID" value="CAF9931727.1"/>
    <property type="molecule type" value="Genomic_DNA"/>
</dbReference>
<keyword evidence="8" id="KW-1185">Reference proteome</keyword>